<reference evidence="1" key="1">
    <citation type="submission" date="2014-09" db="EMBL/GenBank/DDBJ databases">
        <authorList>
            <person name="Magalhaes I.L.F."/>
            <person name="Oliveira U."/>
            <person name="Santos F.R."/>
            <person name="Vidigal T.H.D.A."/>
            <person name="Brescovit A.D."/>
            <person name="Santos A.J."/>
        </authorList>
    </citation>
    <scope>NUCLEOTIDE SEQUENCE</scope>
    <source>
        <tissue evidence="1">Shoot tissue taken approximately 20 cm above the soil surface</tissue>
    </source>
</reference>
<evidence type="ECO:0000313" key="1">
    <source>
        <dbReference type="EMBL" id="JAE29929.1"/>
    </source>
</evidence>
<reference evidence="1" key="2">
    <citation type="journal article" date="2015" name="Data Brief">
        <title>Shoot transcriptome of the giant reed, Arundo donax.</title>
        <authorList>
            <person name="Barrero R.A."/>
            <person name="Guerrero F.D."/>
            <person name="Moolhuijzen P."/>
            <person name="Goolsby J.A."/>
            <person name="Tidwell J."/>
            <person name="Bellgard S.E."/>
            <person name="Bellgard M.I."/>
        </authorList>
    </citation>
    <scope>NUCLEOTIDE SEQUENCE</scope>
    <source>
        <tissue evidence="1">Shoot tissue taken approximately 20 cm above the soil surface</tissue>
    </source>
</reference>
<name>A0A0A9H2A5_ARUDO</name>
<dbReference type="AlphaFoldDB" id="A0A0A9H2A5"/>
<proteinExistence type="predicted"/>
<organism evidence="1">
    <name type="scientific">Arundo donax</name>
    <name type="common">Giant reed</name>
    <name type="synonym">Donax arundinaceus</name>
    <dbReference type="NCBI Taxonomy" id="35708"/>
    <lineage>
        <taxon>Eukaryota</taxon>
        <taxon>Viridiplantae</taxon>
        <taxon>Streptophyta</taxon>
        <taxon>Embryophyta</taxon>
        <taxon>Tracheophyta</taxon>
        <taxon>Spermatophyta</taxon>
        <taxon>Magnoliopsida</taxon>
        <taxon>Liliopsida</taxon>
        <taxon>Poales</taxon>
        <taxon>Poaceae</taxon>
        <taxon>PACMAD clade</taxon>
        <taxon>Arundinoideae</taxon>
        <taxon>Arundineae</taxon>
        <taxon>Arundo</taxon>
    </lineage>
</organism>
<sequence>MGWGVMRWISLSDLSAKVCVRQTFRLWEC</sequence>
<accession>A0A0A9H2A5</accession>
<dbReference type="EMBL" id="GBRH01167967">
    <property type="protein sequence ID" value="JAE29929.1"/>
    <property type="molecule type" value="Transcribed_RNA"/>
</dbReference>
<protein>
    <submittedName>
        <fullName evidence="1">Uncharacterized protein</fullName>
    </submittedName>
</protein>